<dbReference type="Proteomes" id="UP000190102">
    <property type="component" value="Unassembled WGS sequence"/>
</dbReference>
<evidence type="ECO:0000256" key="9">
    <source>
        <dbReference type="PIRNR" id="PIRNR003128"/>
    </source>
</evidence>
<evidence type="ECO:0000313" key="12">
    <source>
        <dbReference type="Proteomes" id="UP000190102"/>
    </source>
</evidence>
<dbReference type="PIRSF" id="PIRSF003128">
    <property type="entry name" value="RecN"/>
    <property type="match status" value="1"/>
</dbReference>
<reference evidence="12" key="1">
    <citation type="submission" date="2017-02" db="EMBL/GenBank/DDBJ databases">
        <authorList>
            <person name="Varghese N."/>
            <person name="Submissions S."/>
        </authorList>
    </citation>
    <scope>NUCLEOTIDE SEQUENCE [LARGE SCALE GENOMIC DNA]</scope>
    <source>
        <strain evidence="12">ATCC BAA-34</strain>
    </source>
</reference>
<gene>
    <name evidence="11" type="ORF">SAMN02745119_00762</name>
</gene>
<keyword evidence="4" id="KW-0547">Nucleotide-binding</keyword>
<keyword evidence="12" id="KW-1185">Reference proteome</keyword>
<evidence type="ECO:0000256" key="2">
    <source>
        <dbReference type="ARBA" id="ARBA00009441"/>
    </source>
</evidence>
<evidence type="ECO:0000256" key="5">
    <source>
        <dbReference type="ARBA" id="ARBA00022763"/>
    </source>
</evidence>
<dbReference type="STRING" id="115783.SAMN02745119_00762"/>
<evidence type="ECO:0000256" key="8">
    <source>
        <dbReference type="ARBA" id="ARBA00033408"/>
    </source>
</evidence>
<protein>
    <recommendedName>
        <fullName evidence="3 9">DNA repair protein RecN</fullName>
    </recommendedName>
    <alternativeName>
        <fullName evidence="8 9">Recombination protein N</fullName>
    </alternativeName>
</protein>
<evidence type="ECO:0000256" key="3">
    <source>
        <dbReference type="ARBA" id="ARBA00021315"/>
    </source>
</evidence>
<dbReference type="FunFam" id="3.40.50.300:FF:000319">
    <property type="entry name" value="DNA repair protein RecN"/>
    <property type="match status" value="1"/>
</dbReference>
<dbReference type="GO" id="GO:0006310">
    <property type="term" value="P:DNA recombination"/>
    <property type="evidence" value="ECO:0007669"/>
    <property type="project" value="InterPro"/>
</dbReference>
<dbReference type="RefSeq" id="WP_078789051.1">
    <property type="nucleotide sequence ID" value="NZ_FUWR01000002.1"/>
</dbReference>
<name>A0A1T4L4F9_9BACT</name>
<evidence type="ECO:0000256" key="4">
    <source>
        <dbReference type="ARBA" id="ARBA00022741"/>
    </source>
</evidence>
<evidence type="ECO:0000256" key="7">
    <source>
        <dbReference type="ARBA" id="ARBA00023204"/>
    </source>
</evidence>
<dbReference type="NCBIfam" id="NF008121">
    <property type="entry name" value="PRK10869.1"/>
    <property type="match status" value="1"/>
</dbReference>
<keyword evidence="5 9" id="KW-0227">DNA damage</keyword>
<keyword evidence="6" id="KW-0067">ATP-binding</keyword>
<dbReference type="GO" id="GO:0009432">
    <property type="term" value="P:SOS response"/>
    <property type="evidence" value="ECO:0007669"/>
    <property type="project" value="TreeGrafter"/>
</dbReference>
<dbReference type="GO" id="GO:0005524">
    <property type="term" value="F:ATP binding"/>
    <property type="evidence" value="ECO:0007669"/>
    <property type="project" value="UniProtKB-KW"/>
</dbReference>
<comment type="function">
    <text evidence="1 9">May be involved in recombinational repair of damaged DNA.</text>
</comment>
<dbReference type="GO" id="GO:0043590">
    <property type="term" value="C:bacterial nucleoid"/>
    <property type="evidence" value="ECO:0007669"/>
    <property type="project" value="TreeGrafter"/>
</dbReference>
<dbReference type="CDD" id="cd03241">
    <property type="entry name" value="ABC_RecN"/>
    <property type="match status" value="2"/>
</dbReference>
<evidence type="ECO:0000313" key="11">
    <source>
        <dbReference type="EMBL" id="SJZ49605.1"/>
    </source>
</evidence>
<proteinExistence type="inferred from homology"/>
<dbReference type="OrthoDB" id="9806954at2"/>
<dbReference type="NCBIfam" id="TIGR00634">
    <property type="entry name" value="recN"/>
    <property type="match status" value="1"/>
</dbReference>
<accession>A0A1T4L4F9</accession>
<keyword evidence="7 9" id="KW-0234">DNA repair</keyword>
<dbReference type="PANTHER" id="PTHR11059">
    <property type="entry name" value="DNA REPAIR PROTEIN RECN"/>
    <property type="match status" value="1"/>
</dbReference>
<comment type="similarity">
    <text evidence="2 9">Belongs to the RecN family.</text>
</comment>
<dbReference type="GO" id="GO:0006281">
    <property type="term" value="P:DNA repair"/>
    <property type="evidence" value="ECO:0007669"/>
    <property type="project" value="UniProtKB-KW"/>
</dbReference>
<sequence>MLTELSIRNVAIIDQLQLSFKAGLNILSGETGAGKSIIIDALTLVCGGRAATDLIRSGEDEATVEALFDLGSLPLLQSQLQESGIEVADELLVKRCLSRNGKNRVYINGSLATLAQLTGLGRQLVTIHGQHESQGLLRPEYHLVLLDAFANTTGLRQQVAVAFEQWKQITERLAHFDEQERDTARRIDLLAYQVEEISAAELKAGEEEELEEQQRLLANAERLACTTGSAYEALYGGDQALLGELKRVTAAMAEAAKIDIALAPLHSMLDEGYLQLEDAALQLRDYAARIEAEPEQLKQVDDRLDLLTRLKRKYAPTVEEVIALGATLAAELEELQGRSRSRDELQQELADQRTTLEKLGAELSKKRRAAAVELEKQLAAETRQLAMPHAVMQVAFEPLAEPRGSGFEKVEFLFSPNPGEPPRPLGKVASGGELSRLMLAFKQVLPEGEAPTMVFDEVDTGVGGAVAGVVGRKLRNLATGQQVFCVTHLPQVAAWAMQHIRVEKLVENGRTTTIVHELDQDGQIQEIARMLAGEQITEAARDHARELIAQAATVS</sequence>
<dbReference type="AlphaFoldDB" id="A0A1T4L4F9"/>
<dbReference type="EMBL" id="FUWR01000002">
    <property type="protein sequence ID" value="SJZ49605.1"/>
    <property type="molecule type" value="Genomic_DNA"/>
</dbReference>
<dbReference type="Gene3D" id="3.40.50.300">
    <property type="entry name" value="P-loop containing nucleotide triphosphate hydrolases"/>
    <property type="match status" value="2"/>
</dbReference>
<dbReference type="PANTHER" id="PTHR11059:SF0">
    <property type="entry name" value="DNA REPAIR PROTEIN RECN"/>
    <property type="match status" value="1"/>
</dbReference>
<feature type="domain" description="RecF/RecN/SMC N-terminal" evidence="10">
    <location>
        <begin position="2"/>
        <end position="504"/>
    </location>
</feature>
<dbReference type="FunFam" id="3.40.50.300:FF:000356">
    <property type="entry name" value="DNA repair protein RecN"/>
    <property type="match status" value="1"/>
</dbReference>
<dbReference type="InterPro" id="IPR003395">
    <property type="entry name" value="RecF/RecN/SMC_N"/>
</dbReference>
<dbReference type="InterPro" id="IPR004604">
    <property type="entry name" value="DNA_recomb/repair_RecN"/>
</dbReference>
<dbReference type="InterPro" id="IPR027417">
    <property type="entry name" value="P-loop_NTPase"/>
</dbReference>
<dbReference type="SUPFAM" id="SSF52540">
    <property type="entry name" value="P-loop containing nucleoside triphosphate hydrolases"/>
    <property type="match status" value="2"/>
</dbReference>
<organism evidence="11 12">
    <name type="scientific">Trichlorobacter thiogenes</name>
    <dbReference type="NCBI Taxonomy" id="115783"/>
    <lineage>
        <taxon>Bacteria</taxon>
        <taxon>Pseudomonadati</taxon>
        <taxon>Thermodesulfobacteriota</taxon>
        <taxon>Desulfuromonadia</taxon>
        <taxon>Geobacterales</taxon>
        <taxon>Geobacteraceae</taxon>
        <taxon>Trichlorobacter</taxon>
    </lineage>
</organism>
<dbReference type="Pfam" id="PF02463">
    <property type="entry name" value="SMC_N"/>
    <property type="match status" value="1"/>
</dbReference>
<evidence type="ECO:0000256" key="6">
    <source>
        <dbReference type="ARBA" id="ARBA00022840"/>
    </source>
</evidence>
<evidence type="ECO:0000256" key="1">
    <source>
        <dbReference type="ARBA" id="ARBA00003618"/>
    </source>
</evidence>
<evidence type="ECO:0000259" key="10">
    <source>
        <dbReference type="Pfam" id="PF02463"/>
    </source>
</evidence>